<feature type="domain" description="HTH araC/xylS-type" evidence="4">
    <location>
        <begin position="192"/>
        <end position="290"/>
    </location>
</feature>
<gene>
    <name evidence="5" type="ORF">H9704_00410</name>
</gene>
<dbReference type="Gene3D" id="2.60.120.10">
    <property type="entry name" value="Jelly Rolls"/>
    <property type="match status" value="1"/>
</dbReference>
<dbReference type="AlphaFoldDB" id="A0A9D2MYH1"/>
<dbReference type="InterPro" id="IPR014710">
    <property type="entry name" value="RmlC-like_jellyroll"/>
</dbReference>
<reference evidence="5" key="2">
    <citation type="submission" date="2021-04" db="EMBL/GenBank/DDBJ databases">
        <authorList>
            <person name="Gilroy R."/>
        </authorList>
    </citation>
    <scope>NUCLEOTIDE SEQUENCE</scope>
    <source>
        <strain evidence="5">CHK180-15479</strain>
    </source>
</reference>
<dbReference type="PRINTS" id="PR00032">
    <property type="entry name" value="HTHARAC"/>
</dbReference>
<proteinExistence type="predicted"/>
<name>A0A9D2MYH1_9FIRM</name>
<evidence type="ECO:0000256" key="3">
    <source>
        <dbReference type="ARBA" id="ARBA00023163"/>
    </source>
</evidence>
<dbReference type="PROSITE" id="PS01124">
    <property type="entry name" value="HTH_ARAC_FAMILY_2"/>
    <property type="match status" value="1"/>
</dbReference>
<dbReference type="GO" id="GO:0043565">
    <property type="term" value="F:sequence-specific DNA binding"/>
    <property type="evidence" value="ECO:0007669"/>
    <property type="project" value="InterPro"/>
</dbReference>
<accession>A0A9D2MYH1</accession>
<keyword evidence="1" id="KW-0805">Transcription regulation</keyword>
<dbReference type="InterPro" id="IPR018060">
    <property type="entry name" value="HTH_AraC"/>
</dbReference>
<evidence type="ECO:0000313" key="6">
    <source>
        <dbReference type="Proteomes" id="UP000823910"/>
    </source>
</evidence>
<keyword evidence="2" id="KW-0238">DNA-binding</keyword>
<evidence type="ECO:0000259" key="4">
    <source>
        <dbReference type="PROSITE" id="PS01124"/>
    </source>
</evidence>
<sequence>MAYKSTLLKREVSVRKIISIHYFQYMSDFVFPGESHDFWELVCVDRGEIEAVAGSRRISLKRGDILFHPPGEFHNVITNGKISPSLVVIGFACSSRCLDGFGGRVMTVQAGEKELLAKIILEAQGAFDGPLGDPYQEELIPAKCPPFGAGQLIGRYLEELIICLYRRYFVAPAQDIPEPFWPEEGEGNEASRRILRYLQERVGERLTVERIARDNLMGVSQLEKLLGKSWGCGAIELFSRIKIDAAKQLIRDGQLNMTQIAERLGYSSLYYFSRQFKKAAAMSPSEYAASIRILSEKKPRTDDAENRENFT</sequence>
<dbReference type="InterPro" id="IPR003313">
    <property type="entry name" value="AraC-bd"/>
</dbReference>
<dbReference type="SUPFAM" id="SSF51215">
    <property type="entry name" value="Regulatory protein AraC"/>
    <property type="match status" value="1"/>
</dbReference>
<reference evidence="5" key="1">
    <citation type="journal article" date="2021" name="PeerJ">
        <title>Extensive microbial diversity within the chicken gut microbiome revealed by metagenomics and culture.</title>
        <authorList>
            <person name="Gilroy R."/>
            <person name="Ravi A."/>
            <person name="Getino M."/>
            <person name="Pursley I."/>
            <person name="Horton D.L."/>
            <person name="Alikhan N.F."/>
            <person name="Baker D."/>
            <person name="Gharbi K."/>
            <person name="Hall N."/>
            <person name="Watson M."/>
            <person name="Adriaenssens E.M."/>
            <person name="Foster-Nyarko E."/>
            <person name="Jarju S."/>
            <person name="Secka A."/>
            <person name="Antonio M."/>
            <person name="Oren A."/>
            <person name="Chaudhuri R.R."/>
            <person name="La Ragione R."/>
            <person name="Hildebrand F."/>
            <person name="Pallen M.J."/>
        </authorList>
    </citation>
    <scope>NUCLEOTIDE SEQUENCE</scope>
    <source>
        <strain evidence="5">CHK180-15479</strain>
    </source>
</reference>
<dbReference type="PROSITE" id="PS00041">
    <property type="entry name" value="HTH_ARAC_FAMILY_1"/>
    <property type="match status" value="1"/>
</dbReference>
<dbReference type="EMBL" id="DWWT01000002">
    <property type="protein sequence ID" value="HJC04622.1"/>
    <property type="molecule type" value="Genomic_DNA"/>
</dbReference>
<dbReference type="GO" id="GO:0003700">
    <property type="term" value="F:DNA-binding transcription factor activity"/>
    <property type="evidence" value="ECO:0007669"/>
    <property type="project" value="InterPro"/>
</dbReference>
<evidence type="ECO:0000256" key="2">
    <source>
        <dbReference type="ARBA" id="ARBA00023125"/>
    </source>
</evidence>
<comment type="caution">
    <text evidence="5">The sequence shown here is derived from an EMBL/GenBank/DDBJ whole genome shotgun (WGS) entry which is preliminary data.</text>
</comment>
<dbReference type="InterPro" id="IPR018062">
    <property type="entry name" value="HTH_AraC-typ_CS"/>
</dbReference>
<dbReference type="SUPFAM" id="SSF46689">
    <property type="entry name" value="Homeodomain-like"/>
    <property type="match status" value="1"/>
</dbReference>
<dbReference type="Pfam" id="PF12833">
    <property type="entry name" value="HTH_18"/>
    <property type="match status" value="1"/>
</dbReference>
<dbReference type="Gene3D" id="1.10.10.60">
    <property type="entry name" value="Homeodomain-like"/>
    <property type="match status" value="1"/>
</dbReference>
<dbReference type="SMART" id="SM00342">
    <property type="entry name" value="HTH_ARAC"/>
    <property type="match status" value="1"/>
</dbReference>
<dbReference type="Proteomes" id="UP000823910">
    <property type="component" value="Unassembled WGS sequence"/>
</dbReference>
<keyword evidence="3" id="KW-0804">Transcription</keyword>
<dbReference type="InterPro" id="IPR020449">
    <property type="entry name" value="Tscrpt_reg_AraC-type_HTH"/>
</dbReference>
<organism evidence="5 6">
    <name type="scientific">Candidatus Enterocloster excrementipullorum</name>
    <dbReference type="NCBI Taxonomy" id="2838559"/>
    <lineage>
        <taxon>Bacteria</taxon>
        <taxon>Bacillati</taxon>
        <taxon>Bacillota</taxon>
        <taxon>Clostridia</taxon>
        <taxon>Lachnospirales</taxon>
        <taxon>Lachnospiraceae</taxon>
        <taxon>Enterocloster</taxon>
    </lineage>
</organism>
<protein>
    <submittedName>
        <fullName evidence="5">AraC family transcriptional regulator</fullName>
    </submittedName>
</protein>
<evidence type="ECO:0000313" key="5">
    <source>
        <dbReference type="EMBL" id="HJC04622.1"/>
    </source>
</evidence>
<dbReference type="PANTHER" id="PTHR43280:SF2">
    <property type="entry name" value="HTH-TYPE TRANSCRIPTIONAL REGULATOR EXSA"/>
    <property type="match status" value="1"/>
</dbReference>
<dbReference type="Pfam" id="PF02311">
    <property type="entry name" value="AraC_binding"/>
    <property type="match status" value="1"/>
</dbReference>
<dbReference type="InterPro" id="IPR037923">
    <property type="entry name" value="HTH-like"/>
</dbReference>
<dbReference type="PANTHER" id="PTHR43280">
    <property type="entry name" value="ARAC-FAMILY TRANSCRIPTIONAL REGULATOR"/>
    <property type="match status" value="1"/>
</dbReference>
<dbReference type="InterPro" id="IPR009057">
    <property type="entry name" value="Homeodomain-like_sf"/>
</dbReference>
<evidence type="ECO:0000256" key="1">
    <source>
        <dbReference type="ARBA" id="ARBA00023015"/>
    </source>
</evidence>